<gene>
    <name evidence="1" type="ORF">ACFP3J_00205</name>
</gene>
<dbReference type="EMBL" id="JBHSOE010000001">
    <property type="protein sequence ID" value="MFC5653914.1"/>
    <property type="molecule type" value="Genomic_DNA"/>
</dbReference>
<name>A0ABW0WAY8_STRNO</name>
<proteinExistence type="predicted"/>
<accession>A0ABW0WAY8</accession>
<evidence type="ECO:0000313" key="2">
    <source>
        <dbReference type="Proteomes" id="UP001596065"/>
    </source>
</evidence>
<sequence length="215" mass="22489">MARLRGAPALHPHGLLCAGEVEVPDGGERWGAPWLDGPGRFAATVRLSRAAGLPRRLPDALGLAVRVDRADGPGQVLDLLLTSSGRGRVARHLPLLRADALGGPYSSLLPYRVGGRSCALAAFPRRSGRAPVHGDPVSLARALAAGPLVFDLCAEGPGRSWRTFAVLTVRSALPAGPKESAGFDIYEHDARGFTPGPALAAVRRAAYRGSRSGRC</sequence>
<evidence type="ECO:0000313" key="1">
    <source>
        <dbReference type="EMBL" id="MFC5653914.1"/>
    </source>
</evidence>
<organism evidence="1 2">
    <name type="scientific">Streptomyces nogalater</name>
    <dbReference type="NCBI Taxonomy" id="38314"/>
    <lineage>
        <taxon>Bacteria</taxon>
        <taxon>Bacillati</taxon>
        <taxon>Actinomycetota</taxon>
        <taxon>Actinomycetes</taxon>
        <taxon>Kitasatosporales</taxon>
        <taxon>Streptomycetaceae</taxon>
        <taxon>Streptomyces</taxon>
    </lineage>
</organism>
<dbReference type="InterPro" id="IPR020835">
    <property type="entry name" value="Catalase_sf"/>
</dbReference>
<dbReference type="Proteomes" id="UP001596065">
    <property type="component" value="Unassembled WGS sequence"/>
</dbReference>
<dbReference type="SUPFAM" id="SSF56634">
    <property type="entry name" value="Heme-dependent catalase-like"/>
    <property type="match status" value="1"/>
</dbReference>
<keyword evidence="2" id="KW-1185">Reference proteome</keyword>
<dbReference type="RefSeq" id="WP_344347966.1">
    <property type="nucleotide sequence ID" value="NZ_BAAASM010000014.1"/>
</dbReference>
<protein>
    <submittedName>
        <fullName evidence="1">Phosphodiesterase</fullName>
    </submittedName>
</protein>
<comment type="caution">
    <text evidence="1">The sequence shown here is derived from an EMBL/GenBank/DDBJ whole genome shotgun (WGS) entry which is preliminary data.</text>
</comment>
<reference evidence="2" key="1">
    <citation type="journal article" date="2019" name="Int. J. Syst. Evol. Microbiol.">
        <title>The Global Catalogue of Microorganisms (GCM) 10K type strain sequencing project: providing services to taxonomists for standard genome sequencing and annotation.</title>
        <authorList>
            <consortium name="The Broad Institute Genomics Platform"/>
            <consortium name="The Broad Institute Genome Sequencing Center for Infectious Disease"/>
            <person name="Wu L."/>
            <person name="Ma J."/>
        </authorList>
    </citation>
    <scope>NUCLEOTIDE SEQUENCE [LARGE SCALE GENOMIC DNA]</scope>
    <source>
        <strain evidence="2">KCTC 5701</strain>
    </source>
</reference>